<dbReference type="Proteomes" id="UP001329430">
    <property type="component" value="Chromosome 8"/>
</dbReference>
<evidence type="ECO:0000313" key="2">
    <source>
        <dbReference type="Proteomes" id="UP001329430"/>
    </source>
</evidence>
<accession>A0AAN7V5M3</accession>
<protein>
    <recommendedName>
        <fullName evidence="3">CCHC-type domain-containing protein</fullName>
    </recommendedName>
</protein>
<comment type="caution">
    <text evidence="1">The sequence shown here is derived from an EMBL/GenBank/DDBJ whole genome shotgun (WGS) entry which is preliminary data.</text>
</comment>
<keyword evidence="2" id="KW-1185">Reference proteome</keyword>
<dbReference type="GO" id="GO:0003676">
    <property type="term" value="F:nucleic acid binding"/>
    <property type="evidence" value="ECO:0007669"/>
    <property type="project" value="InterPro"/>
</dbReference>
<gene>
    <name evidence="1" type="ORF">RI129_011489</name>
</gene>
<sequence>MGWKQIKSCGGRTRTLHLKGADEITTAEEVKQALKATGQIRHKEDLIVKTLRPTRFGTQYGTIVMNRKDAEVILRQGKVKIGLNNCEIEEKIDIFKCYKCWGYGHSAAQCNGEDRSNLCQRCTGADHIRTGCNKDPYCPLCATEGHMAGEAVCGALRRATQRPSSRGLRPSTVNREQILEGAEEGG</sequence>
<dbReference type="EMBL" id="JAVRBK010000008">
    <property type="protein sequence ID" value="KAK5640678.1"/>
    <property type="molecule type" value="Genomic_DNA"/>
</dbReference>
<dbReference type="AlphaFoldDB" id="A0AAN7V5M3"/>
<dbReference type="SUPFAM" id="SSF57756">
    <property type="entry name" value="Retrovirus zinc finger-like domains"/>
    <property type="match status" value="1"/>
</dbReference>
<proteinExistence type="predicted"/>
<reference evidence="1 2" key="1">
    <citation type="journal article" date="2024" name="Insects">
        <title>An Improved Chromosome-Level Genome Assembly of the Firefly Pyrocoelia pectoralis.</title>
        <authorList>
            <person name="Fu X."/>
            <person name="Meyer-Rochow V.B."/>
            <person name="Ballantyne L."/>
            <person name="Zhu X."/>
        </authorList>
    </citation>
    <scope>NUCLEOTIDE SEQUENCE [LARGE SCALE GENOMIC DNA]</scope>
    <source>
        <strain evidence="1">XCY_ONT2</strain>
    </source>
</reference>
<evidence type="ECO:0000313" key="1">
    <source>
        <dbReference type="EMBL" id="KAK5640678.1"/>
    </source>
</evidence>
<dbReference type="InterPro" id="IPR036875">
    <property type="entry name" value="Znf_CCHC_sf"/>
</dbReference>
<dbReference type="GO" id="GO:0008270">
    <property type="term" value="F:zinc ion binding"/>
    <property type="evidence" value="ECO:0007669"/>
    <property type="project" value="InterPro"/>
</dbReference>
<evidence type="ECO:0008006" key="3">
    <source>
        <dbReference type="Google" id="ProtNLM"/>
    </source>
</evidence>
<name>A0AAN7V5M3_9COLE</name>
<dbReference type="Gene3D" id="4.10.60.10">
    <property type="entry name" value="Zinc finger, CCHC-type"/>
    <property type="match status" value="1"/>
</dbReference>
<organism evidence="1 2">
    <name type="scientific">Pyrocoelia pectoralis</name>
    <dbReference type="NCBI Taxonomy" id="417401"/>
    <lineage>
        <taxon>Eukaryota</taxon>
        <taxon>Metazoa</taxon>
        <taxon>Ecdysozoa</taxon>
        <taxon>Arthropoda</taxon>
        <taxon>Hexapoda</taxon>
        <taxon>Insecta</taxon>
        <taxon>Pterygota</taxon>
        <taxon>Neoptera</taxon>
        <taxon>Endopterygota</taxon>
        <taxon>Coleoptera</taxon>
        <taxon>Polyphaga</taxon>
        <taxon>Elateriformia</taxon>
        <taxon>Elateroidea</taxon>
        <taxon>Lampyridae</taxon>
        <taxon>Lampyrinae</taxon>
        <taxon>Pyrocoelia</taxon>
    </lineage>
</organism>